<dbReference type="GO" id="GO:0006777">
    <property type="term" value="P:Mo-molybdopterin cofactor biosynthetic process"/>
    <property type="evidence" value="ECO:0007669"/>
    <property type="project" value="UniProtKB-UniRule"/>
</dbReference>
<feature type="binding site" evidence="7">
    <location>
        <begin position="115"/>
        <end position="116"/>
    </location>
    <ligand>
        <name>substrate</name>
    </ligand>
</feature>
<reference evidence="9" key="1">
    <citation type="submission" date="2021-03" db="EMBL/GenBank/DDBJ databases">
        <title>novel species isolated from a fishpond in China.</title>
        <authorList>
            <person name="Lu H."/>
            <person name="Cai Z."/>
        </authorList>
    </citation>
    <scope>NUCLEOTIDE SEQUENCE</scope>
    <source>
        <strain evidence="9">JCM 30855</strain>
    </source>
</reference>
<sequence length="162" mass="17438">MSDNQLSHINQRGEASMVDVTEKAVTQREARAEGYVTMKKDTLTMISEGKHAKGDVFAVARIAGIQGAKQTASLIPLCHPLMLSKVQVEFEPQPEQSRVRITSLCKLAGQTGVEMEALTAVSVAALTLFDMCKAVDPGMSIEGVRVTEKLGGKTGHWQGTQP</sequence>
<feature type="active site" evidence="7">
    <location>
        <position position="130"/>
    </location>
</feature>
<organism evidence="9 10">
    <name type="scientific">Bowmanella dokdonensis</name>
    <dbReference type="NCBI Taxonomy" id="751969"/>
    <lineage>
        <taxon>Bacteria</taxon>
        <taxon>Pseudomonadati</taxon>
        <taxon>Pseudomonadota</taxon>
        <taxon>Gammaproteobacteria</taxon>
        <taxon>Alteromonadales</taxon>
        <taxon>Alteromonadaceae</taxon>
        <taxon>Bowmanella</taxon>
    </lineage>
</organism>
<keyword evidence="5 7" id="KW-0456">Lyase</keyword>
<dbReference type="NCBIfam" id="TIGR00581">
    <property type="entry name" value="moaC"/>
    <property type="match status" value="1"/>
</dbReference>
<dbReference type="PANTHER" id="PTHR22960:SF29">
    <property type="entry name" value="CYCLIC PYRANOPTERIN MONOPHOSPHATE SYNTHASE"/>
    <property type="match status" value="1"/>
</dbReference>
<comment type="subunit">
    <text evidence="7">Homohexamer; trimer of dimers.</text>
</comment>
<dbReference type="RefSeq" id="WP_206575371.1">
    <property type="nucleotide sequence ID" value="NZ_JAFKCV010000015.1"/>
</dbReference>
<dbReference type="InterPro" id="IPR050105">
    <property type="entry name" value="MoCo_biosynth_MoaA/MoaC"/>
</dbReference>
<comment type="caution">
    <text evidence="9">The sequence shown here is derived from an EMBL/GenBank/DDBJ whole genome shotgun (WGS) entry which is preliminary data.</text>
</comment>
<dbReference type="Gene3D" id="3.30.70.640">
    <property type="entry name" value="Molybdopterin cofactor biosynthesis C (MoaC) domain"/>
    <property type="match status" value="1"/>
</dbReference>
<dbReference type="PANTHER" id="PTHR22960">
    <property type="entry name" value="MOLYBDOPTERIN COFACTOR SYNTHESIS PROTEIN A"/>
    <property type="match status" value="1"/>
</dbReference>
<evidence type="ECO:0000313" key="10">
    <source>
        <dbReference type="Proteomes" id="UP000664654"/>
    </source>
</evidence>
<evidence type="ECO:0000256" key="7">
    <source>
        <dbReference type="HAMAP-Rule" id="MF_01224"/>
    </source>
</evidence>
<protein>
    <recommendedName>
        <fullName evidence="3 7">Cyclic pyranopterin monophosphate synthase</fullName>
        <ecNumber evidence="3 7">4.6.1.17</ecNumber>
    </recommendedName>
    <alternativeName>
        <fullName evidence="7">Molybdenum cofactor biosynthesis protein C</fullName>
    </alternativeName>
</protein>
<accession>A0A939IPB3</accession>
<dbReference type="Pfam" id="PF01967">
    <property type="entry name" value="MoaC"/>
    <property type="match status" value="1"/>
</dbReference>
<evidence type="ECO:0000256" key="4">
    <source>
        <dbReference type="ARBA" id="ARBA00023150"/>
    </source>
</evidence>
<evidence type="ECO:0000256" key="6">
    <source>
        <dbReference type="ARBA" id="ARBA00055087"/>
    </source>
</evidence>
<dbReference type="InterPro" id="IPR023045">
    <property type="entry name" value="MoaC"/>
</dbReference>
<dbReference type="SUPFAM" id="SSF55040">
    <property type="entry name" value="Molybdenum cofactor biosynthesis protein C, MoaC"/>
    <property type="match status" value="1"/>
</dbReference>
<dbReference type="InterPro" id="IPR047594">
    <property type="entry name" value="MoaC_bact/euk"/>
</dbReference>
<feature type="domain" description="Molybdopterin cofactor biosynthesis C (MoaC)" evidence="8">
    <location>
        <begin position="17"/>
        <end position="152"/>
    </location>
</feature>
<dbReference type="GO" id="GO:0061799">
    <property type="term" value="F:cyclic pyranopterin monophosphate synthase activity"/>
    <property type="evidence" value="ECO:0007669"/>
    <property type="project" value="UniProtKB-UniRule"/>
</dbReference>
<dbReference type="InterPro" id="IPR036522">
    <property type="entry name" value="MoaC_sf"/>
</dbReference>
<evidence type="ECO:0000256" key="5">
    <source>
        <dbReference type="ARBA" id="ARBA00023239"/>
    </source>
</evidence>
<comment type="pathway">
    <text evidence="2 7">Cofactor biosynthesis; molybdopterin biosynthesis.</text>
</comment>
<dbReference type="CDD" id="cd01420">
    <property type="entry name" value="MoaC_PE"/>
    <property type="match status" value="1"/>
</dbReference>
<evidence type="ECO:0000256" key="1">
    <source>
        <dbReference type="ARBA" id="ARBA00001637"/>
    </source>
</evidence>
<keyword evidence="4 7" id="KW-0501">Molybdenum cofactor biosynthesis</keyword>
<proteinExistence type="inferred from homology"/>
<evidence type="ECO:0000259" key="8">
    <source>
        <dbReference type="Pfam" id="PF01967"/>
    </source>
</evidence>
<evidence type="ECO:0000256" key="3">
    <source>
        <dbReference type="ARBA" id="ARBA00012575"/>
    </source>
</evidence>
<evidence type="ECO:0000256" key="2">
    <source>
        <dbReference type="ARBA" id="ARBA00005046"/>
    </source>
</evidence>
<gene>
    <name evidence="7 9" type="primary">moaC</name>
    <name evidence="9" type="ORF">J0A66_18670</name>
</gene>
<feature type="binding site" evidence="7">
    <location>
        <begin position="77"/>
        <end position="79"/>
    </location>
    <ligand>
        <name>substrate</name>
    </ligand>
</feature>
<dbReference type="EMBL" id="JAFKCV010000015">
    <property type="protein sequence ID" value="MBN7827263.1"/>
    <property type="molecule type" value="Genomic_DNA"/>
</dbReference>
<dbReference type="Proteomes" id="UP000664654">
    <property type="component" value="Unassembled WGS sequence"/>
</dbReference>
<dbReference type="InterPro" id="IPR002820">
    <property type="entry name" value="Mopterin_CF_biosynth-C_dom"/>
</dbReference>
<dbReference type="HAMAP" id="MF_01224_B">
    <property type="entry name" value="MoaC_B"/>
    <property type="match status" value="1"/>
</dbReference>
<keyword evidence="10" id="KW-1185">Reference proteome</keyword>
<comment type="similarity">
    <text evidence="7">Belongs to the MoaC family.</text>
</comment>
<dbReference type="FunFam" id="3.30.70.640:FF:000001">
    <property type="entry name" value="Cyclic pyranopterin monophosphate synthase"/>
    <property type="match status" value="1"/>
</dbReference>
<comment type="function">
    <text evidence="6 7">Catalyzes the conversion of (8S)-3',8-cyclo-7,8-dihydroguanosine 5'-triphosphate to cyclic pyranopterin monophosphate (cPMP).</text>
</comment>
<dbReference type="NCBIfam" id="NF006870">
    <property type="entry name" value="PRK09364.1"/>
    <property type="match status" value="1"/>
</dbReference>
<dbReference type="AlphaFoldDB" id="A0A939IPB3"/>
<name>A0A939IPB3_9ALTE</name>
<comment type="catalytic activity">
    <reaction evidence="1 7">
        <text>(8S)-3',8-cyclo-7,8-dihydroguanosine 5'-triphosphate = cyclic pyranopterin phosphate + diphosphate</text>
        <dbReference type="Rhea" id="RHEA:49580"/>
        <dbReference type="ChEBI" id="CHEBI:33019"/>
        <dbReference type="ChEBI" id="CHEBI:59648"/>
        <dbReference type="ChEBI" id="CHEBI:131766"/>
        <dbReference type="EC" id="4.6.1.17"/>
    </reaction>
</comment>
<dbReference type="EC" id="4.6.1.17" evidence="3 7"/>
<evidence type="ECO:0000313" key="9">
    <source>
        <dbReference type="EMBL" id="MBN7827263.1"/>
    </source>
</evidence>